<evidence type="ECO:0000256" key="13">
    <source>
        <dbReference type="ARBA" id="ARBA00031733"/>
    </source>
</evidence>
<keyword evidence="9" id="KW-0969">Cilium</keyword>
<keyword evidence="6" id="KW-0282">Flagellum</keyword>
<feature type="domain" description="CEP76/DRC7 peptidase-like" evidence="15">
    <location>
        <begin position="258"/>
        <end position="333"/>
    </location>
</feature>
<gene>
    <name evidence="18" type="ORF">BSAL_46135</name>
</gene>
<keyword evidence="10" id="KW-0206">Cytoskeleton</keyword>
<evidence type="ECO:0000256" key="4">
    <source>
        <dbReference type="ARBA" id="ARBA00022490"/>
    </source>
</evidence>
<keyword evidence="11" id="KW-0966">Cell projection</keyword>
<dbReference type="Pfam" id="PF24667">
    <property type="entry name" value="MORN_DRC7"/>
    <property type="match status" value="1"/>
</dbReference>
<proteinExistence type="inferred from homology"/>
<feature type="domain" description="Dynein regulatory complex subunit 7 MORN" evidence="16">
    <location>
        <begin position="394"/>
        <end position="698"/>
    </location>
</feature>
<evidence type="ECO:0000256" key="6">
    <source>
        <dbReference type="ARBA" id="ARBA00022846"/>
    </source>
</evidence>
<dbReference type="InterPro" id="IPR056292">
    <property type="entry name" value="DRC7_C"/>
</dbReference>
<keyword evidence="4" id="KW-0963">Cytoplasm</keyword>
<sequence>MDRNDRNTTGLYGDNRGAPYEMPRETRSQLKSKMIFPGTYTSNTQKEDLVLEAVENFRAQYVALYPTRSPLLLSPQNECEFRKFISTFIRPTVLKFSELYDYNTCAEYIANYVSYEPLDDPEVLPTRVVSPSTVLTWQVGNCVEMSLLLSSVLIGTGYNAYVVIGYAAKEVCDNDQSNNRWRGKLPEERCSDDEAEVRPQPNTAYTQHLRQRPLLTSEFDKQASAKEKKQREDDMKIEIDEGQLNLQDENDGEDDINYVHAWVVIIPGKRGGLTQPIFIEPSTGVAVPAKEADSQYLGVECIFNHHNYFVNLNVATPVSQLTYDLRDLQNWEHIFLADADADEDEDTEKSRMITDELTADVGEGGDMTLDVPSSWVSPLTLSRAQYENRYPGRFKEVKYSDATARYYAEYSEPDLKTLVVLVPDPNSVHMQTHTFFKHRQDKLRRRSVFPQEHSTNPRKVHDWFLPGRKKETKVEGLRELIFEPGVQRTMKFYWRAREDGLARRKESFFHDNAIRKIQEYYFGRDDDRLNYRSATFEAPRDSHGGGGAAAGSIQYAMTATAVGAKDHARSEPIKMTEKFDREGSSQADDDVQKRSFIKPQSSDGEVWVFYHYRDHCITRPYRLFPKNAEKEKDSVNASNDSKPKVIAMPYTDAPKDNVLSDQLRMLLDKENECLTEIRSKSDECKDILNTLESEQKNVIRVLSTYDTLRNRPKETEAELAQLLADEARRAESRKDYLAPYIAKLEIAKQCKGDYTNVRLTADQAKQVRDEALRELKERLIQRGHIMQARMDREKEELNRRQMSYQKNLDSADGSKESEEFAQFCKDATWRMKILDERLSRHIDHASEKYAELAKRLAEDKRLAALYQQ</sequence>
<feature type="region of interest" description="Disordered" evidence="14">
    <location>
        <begin position="1"/>
        <end position="24"/>
    </location>
</feature>
<evidence type="ECO:0000259" key="17">
    <source>
        <dbReference type="Pfam" id="PF24671"/>
    </source>
</evidence>
<protein>
    <recommendedName>
        <fullName evidence="3">Dynein regulatory complex subunit 7</fullName>
    </recommendedName>
    <alternativeName>
        <fullName evidence="12">Coiled-coil domain-containing protein 135</fullName>
    </alternativeName>
    <alternativeName>
        <fullName evidence="13">Coiled-coil domain-containing protein lobo homolog</fullName>
    </alternativeName>
</protein>
<feature type="domain" description="Dynein regulatory complex subunit 7 C-terminal" evidence="17">
    <location>
        <begin position="758"/>
        <end position="866"/>
    </location>
</feature>
<evidence type="ECO:0000256" key="8">
    <source>
        <dbReference type="ARBA" id="ARBA00023054"/>
    </source>
</evidence>
<evidence type="ECO:0000256" key="9">
    <source>
        <dbReference type="ARBA" id="ARBA00023069"/>
    </source>
</evidence>
<dbReference type="VEuPathDB" id="TriTrypDB:BSAL_46135"/>
<dbReference type="Proteomes" id="UP000051952">
    <property type="component" value="Unassembled WGS sequence"/>
</dbReference>
<organism evidence="18 19">
    <name type="scientific">Bodo saltans</name>
    <name type="common">Flagellated protozoan</name>
    <dbReference type="NCBI Taxonomy" id="75058"/>
    <lineage>
        <taxon>Eukaryota</taxon>
        <taxon>Discoba</taxon>
        <taxon>Euglenozoa</taxon>
        <taxon>Kinetoplastea</taxon>
        <taxon>Metakinetoplastina</taxon>
        <taxon>Eubodonida</taxon>
        <taxon>Bodonidae</taxon>
        <taxon>Bodo</taxon>
    </lineage>
</organism>
<evidence type="ECO:0000256" key="1">
    <source>
        <dbReference type="ARBA" id="ARBA00004611"/>
    </source>
</evidence>
<evidence type="ECO:0000259" key="16">
    <source>
        <dbReference type="Pfam" id="PF24667"/>
    </source>
</evidence>
<dbReference type="OMA" id="CRDDYIT"/>
<dbReference type="GO" id="GO:0007283">
    <property type="term" value="P:spermatogenesis"/>
    <property type="evidence" value="ECO:0007669"/>
    <property type="project" value="UniProtKB-KW"/>
</dbReference>
<evidence type="ECO:0000313" key="18">
    <source>
        <dbReference type="EMBL" id="CUG94028.1"/>
    </source>
</evidence>
<evidence type="ECO:0000256" key="11">
    <source>
        <dbReference type="ARBA" id="ARBA00023273"/>
    </source>
</evidence>
<keyword evidence="8" id="KW-0175">Coiled coil</keyword>
<name>A0A0S4JUW0_BODSA</name>
<evidence type="ECO:0000259" key="15">
    <source>
        <dbReference type="Pfam" id="PF24656"/>
    </source>
</evidence>
<dbReference type="PANTHER" id="PTHR35249:SF2">
    <property type="entry name" value="DYNEIN REGULATORY COMPLEX SUBUNIT 7"/>
    <property type="match status" value="1"/>
</dbReference>
<keyword evidence="7" id="KW-0744">Spermatogenesis</keyword>
<accession>A0A0S4JUW0</accession>
<dbReference type="InterPro" id="IPR038765">
    <property type="entry name" value="Papain-like_cys_pep_sf"/>
</dbReference>
<evidence type="ECO:0000256" key="12">
    <source>
        <dbReference type="ARBA" id="ARBA00031627"/>
    </source>
</evidence>
<evidence type="ECO:0000256" key="7">
    <source>
        <dbReference type="ARBA" id="ARBA00022871"/>
    </source>
</evidence>
<dbReference type="PANTHER" id="PTHR35249">
    <property type="entry name" value="DYNEIN REGULATORY COMPLEX SUBUNIT 7"/>
    <property type="match status" value="1"/>
</dbReference>
<dbReference type="AlphaFoldDB" id="A0A0S4JUW0"/>
<evidence type="ECO:0000256" key="3">
    <source>
        <dbReference type="ARBA" id="ARBA00021303"/>
    </source>
</evidence>
<evidence type="ECO:0000313" key="19">
    <source>
        <dbReference type="Proteomes" id="UP000051952"/>
    </source>
</evidence>
<comment type="similarity">
    <text evidence="2">Belongs to the DRC7 family.</text>
</comment>
<dbReference type="InterPro" id="IPR056291">
    <property type="entry name" value="MORN_DRC7"/>
</dbReference>
<dbReference type="GO" id="GO:0030154">
    <property type="term" value="P:cell differentiation"/>
    <property type="evidence" value="ECO:0007669"/>
    <property type="project" value="UniProtKB-KW"/>
</dbReference>
<keyword evidence="19" id="KW-1185">Reference proteome</keyword>
<dbReference type="GO" id="GO:0031514">
    <property type="term" value="C:motile cilium"/>
    <property type="evidence" value="ECO:0007669"/>
    <property type="project" value="TreeGrafter"/>
</dbReference>
<dbReference type="SUPFAM" id="SSF54001">
    <property type="entry name" value="Cysteine proteinases"/>
    <property type="match status" value="1"/>
</dbReference>
<dbReference type="InterPro" id="IPR033551">
    <property type="entry name" value="DRC7/lobo"/>
</dbReference>
<keyword evidence="5" id="KW-0221">Differentiation</keyword>
<dbReference type="Pfam" id="PF24671">
    <property type="entry name" value="DRC7_C"/>
    <property type="match status" value="1"/>
</dbReference>
<dbReference type="Pfam" id="PF24656">
    <property type="entry name" value="CEPT76_peptidase"/>
    <property type="match status" value="1"/>
</dbReference>
<evidence type="ECO:0000256" key="5">
    <source>
        <dbReference type="ARBA" id="ARBA00022782"/>
    </source>
</evidence>
<dbReference type="GO" id="GO:0048870">
    <property type="term" value="P:cell motility"/>
    <property type="evidence" value="ECO:0007669"/>
    <property type="project" value="TreeGrafter"/>
</dbReference>
<reference evidence="19" key="1">
    <citation type="submission" date="2015-09" db="EMBL/GenBank/DDBJ databases">
        <authorList>
            <consortium name="Pathogen Informatics"/>
        </authorList>
    </citation>
    <scope>NUCLEOTIDE SEQUENCE [LARGE SCALE GENOMIC DNA]</scope>
    <source>
        <strain evidence="19">Lake Konstanz</strain>
    </source>
</reference>
<evidence type="ECO:0000256" key="2">
    <source>
        <dbReference type="ARBA" id="ARBA00010738"/>
    </source>
</evidence>
<dbReference type="EMBL" id="CYKH01002219">
    <property type="protein sequence ID" value="CUG94028.1"/>
    <property type="molecule type" value="Genomic_DNA"/>
</dbReference>
<evidence type="ECO:0000256" key="14">
    <source>
        <dbReference type="SAM" id="MobiDB-lite"/>
    </source>
</evidence>
<dbReference type="InterPro" id="IPR056290">
    <property type="entry name" value="CEPT76/DRC7_peptidase-like_dom"/>
</dbReference>
<comment type="subcellular location">
    <subcellularLocation>
        <location evidence="1">Cytoplasm</location>
        <location evidence="1">Cytoskeleton</location>
        <location evidence="1">Flagellum axoneme</location>
    </subcellularLocation>
</comment>
<dbReference type="OrthoDB" id="10262874at2759"/>
<evidence type="ECO:0000256" key="10">
    <source>
        <dbReference type="ARBA" id="ARBA00023212"/>
    </source>
</evidence>